<dbReference type="PANTHER" id="PTHR47706">
    <property type="entry name" value="NMRA-LIKE FAMILY PROTEIN"/>
    <property type="match status" value="1"/>
</dbReference>
<reference evidence="4" key="2">
    <citation type="journal article" date="2019" name="IMA Fungus">
        <title>Genome sequencing and comparison of five Tilletia species to identify candidate genes for the detection of regulated species infecting wheat.</title>
        <authorList>
            <person name="Nguyen H.D.T."/>
            <person name="Sultana T."/>
            <person name="Kesanakurti P."/>
            <person name="Hambleton S."/>
        </authorList>
    </citation>
    <scope>NUCLEOTIDE SEQUENCE</scope>
    <source>
        <strain evidence="4">DAOMC 236422</strain>
    </source>
</reference>
<evidence type="ECO:0000256" key="1">
    <source>
        <dbReference type="ARBA" id="ARBA00022857"/>
    </source>
</evidence>
<protein>
    <recommendedName>
        <fullName evidence="3">NmrA-like domain-containing protein</fullName>
    </recommendedName>
</protein>
<evidence type="ECO:0000313" key="4">
    <source>
        <dbReference type="EMBL" id="KAE8269666.1"/>
    </source>
</evidence>
<proteinExistence type="predicted"/>
<dbReference type="Proteomes" id="UP000078113">
    <property type="component" value="Unassembled WGS sequence"/>
</dbReference>
<organism evidence="4 5">
    <name type="scientific">Tilletia walkeri</name>
    <dbReference type="NCBI Taxonomy" id="117179"/>
    <lineage>
        <taxon>Eukaryota</taxon>
        <taxon>Fungi</taxon>
        <taxon>Dikarya</taxon>
        <taxon>Basidiomycota</taxon>
        <taxon>Ustilaginomycotina</taxon>
        <taxon>Exobasidiomycetes</taxon>
        <taxon>Tilletiales</taxon>
        <taxon>Tilletiaceae</taxon>
        <taxon>Tilletia</taxon>
    </lineage>
</organism>
<dbReference type="SUPFAM" id="SSF51735">
    <property type="entry name" value="NAD(P)-binding Rossmann-fold domains"/>
    <property type="match status" value="1"/>
</dbReference>
<dbReference type="Gene3D" id="3.40.50.720">
    <property type="entry name" value="NAD(P)-binding Rossmann-like Domain"/>
    <property type="match status" value="1"/>
</dbReference>
<dbReference type="PANTHER" id="PTHR47706:SF9">
    <property type="entry name" value="NMRA-LIKE DOMAIN-CONTAINING PROTEIN-RELATED"/>
    <property type="match status" value="1"/>
</dbReference>
<evidence type="ECO:0000313" key="5">
    <source>
        <dbReference type="Proteomes" id="UP000078113"/>
    </source>
</evidence>
<sequence>MPFGKPMVERRLDAKLHLTILTRNESKPDLQGCKTYGATLKAVDYDSVGFIAAALEGIGASVSVLGNQHKEALPIDLAKATKKADVKIYVPSEFGTPSLYSSSRVLGSLVPIL</sequence>
<dbReference type="InterPro" id="IPR051609">
    <property type="entry name" value="NmrA/Isoflavone_reductase-like"/>
</dbReference>
<evidence type="ECO:0000256" key="2">
    <source>
        <dbReference type="ARBA" id="ARBA00023002"/>
    </source>
</evidence>
<reference evidence="4" key="1">
    <citation type="submission" date="2016-04" db="EMBL/GenBank/DDBJ databases">
        <authorList>
            <person name="Nguyen H.D."/>
            <person name="Samba Siva P."/>
            <person name="Cullis J."/>
            <person name="Levesque C.A."/>
            <person name="Hambleton S."/>
        </authorList>
    </citation>
    <scope>NUCLEOTIDE SEQUENCE</scope>
    <source>
        <strain evidence="4">DAOMC 236422</strain>
    </source>
</reference>
<name>A0A8X7T5M0_9BASI</name>
<feature type="domain" description="NmrA-like" evidence="3">
    <location>
        <begin position="4"/>
        <end position="96"/>
    </location>
</feature>
<evidence type="ECO:0000259" key="3">
    <source>
        <dbReference type="Pfam" id="PF05368"/>
    </source>
</evidence>
<gene>
    <name evidence="4" type="ORF">A4X09_0g2676</name>
</gene>
<dbReference type="GO" id="GO:0016491">
    <property type="term" value="F:oxidoreductase activity"/>
    <property type="evidence" value="ECO:0007669"/>
    <property type="project" value="UniProtKB-KW"/>
</dbReference>
<comment type="caution">
    <text evidence="4">The sequence shown here is derived from an EMBL/GenBank/DDBJ whole genome shotgun (WGS) entry which is preliminary data.</text>
</comment>
<dbReference type="EMBL" id="LWDG02000083">
    <property type="protein sequence ID" value="KAE8269666.1"/>
    <property type="molecule type" value="Genomic_DNA"/>
</dbReference>
<keyword evidence="2" id="KW-0560">Oxidoreductase</keyword>
<accession>A0A8X7T5M0</accession>
<keyword evidence="5" id="KW-1185">Reference proteome</keyword>
<dbReference type="AlphaFoldDB" id="A0A8X7T5M0"/>
<keyword evidence="1" id="KW-0521">NADP</keyword>
<dbReference type="InterPro" id="IPR036291">
    <property type="entry name" value="NAD(P)-bd_dom_sf"/>
</dbReference>
<dbReference type="InterPro" id="IPR008030">
    <property type="entry name" value="NmrA-like"/>
</dbReference>
<dbReference type="Pfam" id="PF05368">
    <property type="entry name" value="NmrA"/>
    <property type="match status" value="1"/>
</dbReference>